<proteinExistence type="inferred from homology"/>
<gene>
    <name evidence="7" type="ORF">SAMN05444370_11265</name>
</gene>
<protein>
    <submittedName>
        <fullName evidence="7">Leucyl aminopeptidase</fullName>
    </submittedName>
</protein>
<dbReference type="PANTHER" id="PTHR11963:SF20">
    <property type="entry name" value="PEPTIDASE B"/>
    <property type="match status" value="1"/>
</dbReference>
<feature type="domain" description="Cytosol aminopeptidase" evidence="6">
    <location>
        <begin position="318"/>
        <end position="325"/>
    </location>
</feature>
<keyword evidence="3" id="KW-0645">Protease</keyword>
<organism evidence="7 8">
    <name type="scientific">Rubrimonas cliftonensis</name>
    <dbReference type="NCBI Taxonomy" id="89524"/>
    <lineage>
        <taxon>Bacteria</taxon>
        <taxon>Pseudomonadati</taxon>
        <taxon>Pseudomonadota</taxon>
        <taxon>Alphaproteobacteria</taxon>
        <taxon>Rhodobacterales</taxon>
        <taxon>Paracoccaceae</taxon>
        <taxon>Rubrimonas</taxon>
    </lineage>
</organism>
<dbReference type="PROSITE" id="PS00631">
    <property type="entry name" value="CYTOSOL_AP"/>
    <property type="match status" value="1"/>
</dbReference>
<comment type="similarity">
    <text evidence="1">Belongs to the peptidase M17 family.</text>
</comment>
<evidence type="ECO:0000259" key="6">
    <source>
        <dbReference type="PROSITE" id="PS00631"/>
    </source>
</evidence>
<dbReference type="Gene3D" id="3.40.220.10">
    <property type="entry name" value="Leucine Aminopeptidase, subunit E, domain 1"/>
    <property type="match status" value="1"/>
</dbReference>
<keyword evidence="8" id="KW-1185">Reference proteome</keyword>
<dbReference type="GO" id="GO:0006508">
    <property type="term" value="P:proteolysis"/>
    <property type="evidence" value="ECO:0007669"/>
    <property type="project" value="UniProtKB-KW"/>
</dbReference>
<dbReference type="EMBL" id="FNQM01000012">
    <property type="protein sequence ID" value="SEA80368.1"/>
    <property type="molecule type" value="Genomic_DNA"/>
</dbReference>
<keyword evidence="5" id="KW-0464">Manganese</keyword>
<dbReference type="InterPro" id="IPR000819">
    <property type="entry name" value="Peptidase_M17_C"/>
</dbReference>
<evidence type="ECO:0000256" key="5">
    <source>
        <dbReference type="ARBA" id="ARBA00023211"/>
    </source>
</evidence>
<dbReference type="GO" id="GO:0030145">
    <property type="term" value="F:manganese ion binding"/>
    <property type="evidence" value="ECO:0007669"/>
    <property type="project" value="InterPro"/>
</dbReference>
<sequence length="470" mass="48634">MTLSDAAAQADAAPLRFADPDEPALPLHLATQRSLPQVAASLPDAGRRWIEATGYDAAAGRCIVLPDGAGGVGGAIFGLAADETRPFAAAAAADALPAGAWRIATPLDPEAADEAALGWLLHGYRFGRYRTEAAPRARLAAPVGVDARRTEAIAAGVALARDLVNTPANDLGPDRLESAARSLAEGFGATFDVVSGAALETGFPMIAAVGRAAAEPPRLIDLRWEGAADGPRVTLVGKGVCFDTGGLDLKPAAGMRLMKKDMGGAACALGVARMVMAAGLPLRLRVLIPTVENAVSAAAFRPGDVLRSRKGLTVEIGNTDAEGRLVLADALTLACEEAPDLLVDFATLTGAARVALGPDLPALFTDDDALALEFAESGARVRDPLWRLPLWSGYDAMLKSPVADLDNAPAGGMAGAVTAALFLRRFVEPGTRWAHLDVFCWAPKAAPGRPMGGELQAGRALFDLLSRRHG</sequence>
<dbReference type="PANTHER" id="PTHR11963">
    <property type="entry name" value="LEUCINE AMINOPEPTIDASE-RELATED"/>
    <property type="match status" value="1"/>
</dbReference>
<dbReference type="Gene3D" id="3.40.630.10">
    <property type="entry name" value="Zn peptidases"/>
    <property type="match status" value="1"/>
</dbReference>
<evidence type="ECO:0000313" key="7">
    <source>
        <dbReference type="EMBL" id="SEA80368.1"/>
    </source>
</evidence>
<evidence type="ECO:0000313" key="8">
    <source>
        <dbReference type="Proteomes" id="UP000198703"/>
    </source>
</evidence>
<evidence type="ECO:0000256" key="2">
    <source>
        <dbReference type="ARBA" id="ARBA00022438"/>
    </source>
</evidence>
<dbReference type="PRINTS" id="PR00481">
    <property type="entry name" value="LAMNOPPTDASE"/>
</dbReference>
<dbReference type="OrthoDB" id="9809354at2"/>
<evidence type="ECO:0000256" key="1">
    <source>
        <dbReference type="ARBA" id="ARBA00009528"/>
    </source>
</evidence>
<dbReference type="AlphaFoldDB" id="A0A1H4E6L1"/>
<dbReference type="InterPro" id="IPR048816">
    <property type="entry name" value="Peptidase_M17_N_1"/>
</dbReference>
<dbReference type="GO" id="GO:0005737">
    <property type="term" value="C:cytoplasm"/>
    <property type="evidence" value="ECO:0007669"/>
    <property type="project" value="InterPro"/>
</dbReference>
<dbReference type="GO" id="GO:0070006">
    <property type="term" value="F:metalloaminopeptidase activity"/>
    <property type="evidence" value="ECO:0007669"/>
    <property type="project" value="InterPro"/>
</dbReference>
<keyword evidence="2 7" id="KW-0031">Aminopeptidase</keyword>
<dbReference type="InterPro" id="IPR011356">
    <property type="entry name" value="Leucine_aapep/pepB"/>
</dbReference>
<reference evidence="7 8" key="1">
    <citation type="submission" date="2016-10" db="EMBL/GenBank/DDBJ databases">
        <authorList>
            <person name="de Groot N.N."/>
        </authorList>
    </citation>
    <scope>NUCLEOTIDE SEQUENCE [LARGE SCALE GENOMIC DNA]</scope>
    <source>
        <strain evidence="7 8">DSM 15345</strain>
    </source>
</reference>
<dbReference type="Pfam" id="PF21337">
    <property type="entry name" value="Peptidase_M17_N_1"/>
    <property type="match status" value="1"/>
</dbReference>
<accession>A0A1H4E6L1</accession>
<dbReference type="Proteomes" id="UP000198703">
    <property type="component" value="Unassembled WGS sequence"/>
</dbReference>
<name>A0A1H4E6L1_9RHOB</name>
<dbReference type="SUPFAM" id="SSF53187">
    <property type="entry name" value="Zn-dependent exopeptidases"/>
    <property type="match status" value="1"/>
</dbReference>
<evidence type="ECO:0000256" key="4">
    <source>
        <dbReference type="ARBA" id="ARBA00022801"/>
    </source>
</evidence>
<dbReference type="Pfam" id="PF00883">
    <property type="entry name" value="Peptidase_M17"/>
    <property type="match status" value="1"/>
</dbReference>
<dbReference type="CDD" id="cd00433">
    <property type="entry name" value="Peptidase_M17"/>
    <property type="match status" value="1"/>
</dbReference>
<keyword evidence="4" id="KW-0378">Hydrolase</keyword>
<evidence type="ECO:0000256" key="3">
    <source>
        <dbReference type="ARBA" id="ARBA00022670"/>
    </source>
</evidence>
<dbReference type="InterPro" id="IPR043472">
    <property type="entry name" value="Macro_dom-like"/>
</dbReference>
<dbReference type="STRING" id="89524.SAMN05444370_11265"/>